<dbReference type="EMBL" id="FONA01000014">
    <property type="protein sequence ID" value="SFE59610.1"/>
    <property type="molecule type" value="Genomic_DNA"/>
</dbReference>
<dbReference type="InterPro" id="IPR004552">
    <property type="entry name" value="AGP_acyltrans"/>
</dbReference>
<keyword evidence="10" id="KW-0472">Membrane</keyword>
<dbReference type="AlphaFoldDB" id="A0A1I2BW99"/>
<dbReference type="InterPro" id="IPR002123">
    <property type="entry name" value="Plipid/glycerol_acylTrfase"/>
</dbReference>
<proteinExistence type="inferred from homology"/>
<dbReference type="OrthoDB" id="9803035at2"/>
<evidence type="ECO:0000256" key="5">
    <source>
        <dbReference type="ARBA" id="ARBA00013211"/>
    </source>
</evidence>
<dbReference type="NCBIfam" id="TIGR00530">
    <property type="entry name" value="AGP_acyltrn"/>
    <property type="match status" value="1"/>
</dbReference>
<keyword evidence="7 9" id="KW-0808">Transferase</keyword>
<dbReference type="Pfam" id="PF01553">
    <property type="entry name" value="Acyltransferase"/>
    <property type="match status" value="1"/>
</dbReference>
<dbReference type="FunCoup" id="A0A1I2BW99">
    <property type="interactions" value="277"/>
</dbReference>
<evidence type="ECO:0000256" key="8">
    <source>
        <dbReference type="ARBA" id="ARBA00023315"/>
    </source>
</evidence>
<dbReference type="PANTHER" id="PTHR10434">
    <property type="entry name" value="1-ACYL-SN-GLYCEROL-3-PHOSPHATE ACYLTRANSFERASE"/>
    <property type="match status" value="1"/>
</dbReference>
<keyword evidence="9" id="KW-0443">Lipid metabolism</keyword>
<comment type="catalytic activity">
    <reaction evidence="1 9">
        <text>a 1-acyl-sn-glycero-3-phosphate + an acyl-CoA = a 1,2-diacyl-sn-glycero-3-phosphate + CoA</text>
        <dbReference type="Rhea" id="RHEA:19709"/>
        <dbReference type="ChEBI" id="CHEBI:57287"/>
        <dbReference type="ChEBI" id="CHEBI:57970"/>
        <dbReference type="ChEBI" id="CHEBI:58342"/>
        <dbReference type="ChEBI" id="CHEBI:58608"/>
        <dbReference type="EC" id="2.3.1.51"/>
    </reaction>
</comment>
<dbReference type="Proteomes" id="UP000181976">
    <property type="component" value="Unassembled WGS sequence"/>
</dbReference>
<evidence type="ECO:0000313" key="13">
    <source>
        <dbReference type="Proteomes" id="UP000181976"/>
    </source>
</evidence>
<name>A0A1I2BW99_9BACT</name>
<keyword evidence="8 9" id="KW-0012">Acyltransferase</keyword>
<keyword evidence="9" id="KW-1208">Phospholipid metabolism</keyword>
<sequence length="247" mass="28455">MSKKLSVSWWYWFYQIYKWLIFVPLFLINSLICAIFAALFSILISPGAGDFWGKAWAKITCWLTPVIVKVHGRHHISPKQSYVIVANHQTGFDIFMLYGYLGIYFKWIMKKELRKIPFIGFASEKVGHIFIDRTSPRNAMKSLEEARKKLTGGTSVVIFPEGTRSNSEKMRPFKRGAFKLALDLQRPILPVTIINSWRIKRRGFMNIVPGRAALVIHPPIDPTDFTDNPEALMDNTRKAIEKGNQIH</sequence>
<keyword evidence="9" id="KW-0594">Phospholipid biosynthesis</keyword>
<keyword evidence="10" id="KW-1133">Transmembrane helix</keyword>
<dbReference type="STRING" id="385682.SAMN05444380_11439"/>
<evidence type="ECO:0000256" key="1">
    <source>
        <dbReference type="ARBA" id="ARBA00001141"/>
    </source>
</evidence>
<feature type="domain" description="Phospholipid/glycerol acyltransferase" evidence="11">
    <location>
        <begin position="82"/>
        <end position="196"/>
    </location>
</feature>
<keyword evidence="9" id="KW-0444">Lipid biosynthesis</keyword>
<keyword evidence="10" id="KW-0812">Transmembrane</keyword>
<evidence type="ECO:0000259" key="11">
    <source>
        <dbReference type="SMART" id="SM00563"/>
    </source>
</evidence>
<evidence type="ECO:0000256" key="10">
    <source>
        <dbReference type="SAM" id="Phobius"/>
    </source>
</evidence>
<gene>
    <name evidence="12" type="ORF">SAMN05444380_11439</name>
</gene>
<dbReference type="EC" id="2.3.1.51" evidence="5 9"/>
<comment type="pathway">
    <text evidence="3">Lipid metabolism.</text>
</comment>
<dbReference type="GO" id="GO:0006654">
    <property type="term" value="P:phosphatidic acid biosynthetic process"/>
    <property type="evidence" value="ECO:0007669"/>
    <property type="project" value="TreeGrafter"/>
</dbReference>
<dbReference type="GO" id="GO:0016020">
    <property type="term" value="C:membrane"/>
    <property type="evidence" value="ECO:0007669"/>
    <property type="project" value="InterPro"/>
</dbReference>
<evidence type="ECO:0000256" key="3">
    <source>
        <dbReference type="ARBA" id="ARBA00005189"/>
    </source>
</evidence>
<organism evidence="12 13">
    <name type="scientific">Thermophagus xiamenensis</name>
    <dbReference type="NCBI Taxonomy" id="385682"/>
    <lineage>
        <taxon>Bacteria</taxon>
        <taxon>Pseudomonadati</taxon>
        <taxon>Bacteroidota</taxon>
        <taxon>Bacteroidia</taxon>
        <taxon>Marinilabiliales</taxon>
        <taxon>Marinilabiliaceae</taxon>
        <taxon>Thermophagus</taxon>
    </lineage>
</organism>
<dbReference type="eggNOG" id="COG0204">
    <property type="taxonomic scope" value="Bacteria"/>
</dbReference>
<evidence type="ECO:0000313" key="12">
    <source>
        <dbReference type="EMBL" id="SFE59610.1"/>
    </source>
</evidence>
<protein>
    <recommendedName>
        <fullName evidence="6 9">1-acyl-sn-glycerol-3-phosphate acyltransferase</fullName>
        <ecNumber evidence="5 9">2.3.1.51</ecNumber>
    </recommendedName>
</protein>
<dbReference type="SUPFAM" id="SSF69593">
    <property type="entry name" value="Glycerol-3-phosphate (1)-acyltransferase"/>
    <property type="match status" value="1"/>
</dbReference>
<evidence type="ECO:0000256" key="7">
    <source>
        <dbReference type="ARBA" id="ARBA00022679"/>
    </source>
</evidence>
<dbReference type="SMART" id="SM00563">
    <property type="entry name" value="PlsC"/>
    <property type="match status" value="1"/>
</dbReference>
<dbReference type="InParanoid" id="A0A1I2BW99"/>
<dbReference type="CDD" id="cd07989">
    <property type="entry name" value="LPLAT_AGPAT-like"/>
    <property type="match status" value="1"/>
</dbReference>
<comment type="similarity">
    <text evidence="4 9">Belongs to the 1-acyl-sn-glycerol-3-phosphate acyltransferase family.</text>
</comment>
<dbReference type="PANTHER" id="PTHR10434:SF66">
    <property type="entry name" value="PHOSPHOLIPID_GLYCEROL ACYLTRANSFERASE DOMAIN-CONTAINING PROTEIN"/>
    <property type="match status" value="1"/>
</dbReference>
<evidence type="ECO:0000256" key="6">
    <source>
        <dbReference type="ARBA" id="ARBA00016139"/>
    </source>
</evidence>
<dbReference type="RefSeq" id="WP_010527818.1">
    <property type="nucleotide sequence ID" value="NZ_AFSL01000063.1"/>
</dbReference>
<dbReference type="GO" id="GO:0003841">
    <property type="term" value="F:1-acylglycerol-3-phosphate O-acyltransferase activity"/>
    <property type="evidence" value="ECO:0007669"/>
    <property type="project" value="UniProtKB-UniRule"/>
</dbReference>
<evidence type="ECO:0000256" key="2">
    <source>
        <dbReference type="ARBA" id="ARBA00004728"/>
    </source>
</evidence>
<evidence type="ECO:0000256" key="4">
    <source>
        <dbReference type="ARBA" id="ARBA00008655"/>
    </source>
</evidence>
<comment type="domain">
    <text evidence="9">The HXXXXD motif is essential for acyltransferase activity and may constitute the binding site for the phosphate moiety of the glycerol-3-phosphate.</text>
</comment>
<reference evidence="12 13" key="1">
    <citation type="submission" date="2016-10" db="EMBL/GenBank/DDBJ databases">
        <authorList>
            <person name="de Groot N.N."/>
        </authorList>
    </citation>
    <scope>NUCLEOTIDE SEQUENCE [LARGE SCALE GENOMIC DNA]</scope>
    <source>
        <strain evidence="12 13">DSM 19012</strain>
    </source>
</reference>
<accession>A0A1I2BW99</accession>
<feature type="transmembrane region" description="Helical" evidence="10">
    <location>
        <begin position="91"/>
        <end position="109"/>
    </location>
</feature>
<keyword evidence="13" id="KW-1185">Reference proteome</keyword>
<feature type="transmembrane region" description="Helical" evidence="10">
    <location>
        <begin position="20"/>
        <end position="44"/>
    </location>
</feature>
<comment type="pathway">
    <text evidence="2">Phospholipid metabolism; CDP-diacylglycerol biosynthesis; CDP-diacylglycerol from sn-glycerol 3-phosphate: step 2/3.</text>
</comment>
<evidence type="ECO:0000256" key="9">
    <source>
        <dbReference type="RuleBase" id="RU361267"/>
    </source>
</evidence>